<dbReference type="NCBIfam" id="TIGR00981">
    <property type="entry name" value="rpsL_bact"/>
    <property type="match status" value="1"/>
</dbReference>
<name>A0A0K1HPE3_VERVE</name>
<dbReference type="GO" id="GO:0015935">
    <property type="term" value="C:small ribosomal subunit"/>
    <property type="evidence" value="ECO:0007669"/>
    <property type="project" value="InterPro"/>
</dbReference>
<dbReference type="InterPro" id="IPR005679">
    <property type="entry name" value="Ribosomal_uS12_bac"/>
</dbReference>
<dbReference type="Gene3D" id="2.40.50.140">
    <property type="entry name" value="Nucleic acid-binding proteins"/>
    <property type="match status" value="1"/>
</dbReference>
<organism evidence="5">
    <name type="scientific">Vermamoeba vermiformis</name>
    <name type="common">Amoeba</name>
    <name type="synonym">Hartmannella vermiformis</name>
    <dbReference type="NCBI Taxonomy" id="5778"/>
    <lineage>
        <taxon>Eukaryota</taxon>
        <taxon>Amoebozoa</taxon>
        <taxon>Tubulinea</taxon>
        <taxon>Echinamoebida</taxon>
        <taxon>Vermamoeba</taxon>
    </lineage>
</organism>
<protein>
    <submittedName>
        <fullName evidence="5">Ribosomal protein S12</fullName>
    </submittedName>
</protein>
<dbReference type="GO" id="GO:0003735">
    <property type="term" value="F:structural constituent of ribosome"/>
    <property type="evidence" value="ECO:0007669"/>
    <property type="project" value="InterPro"/>
</dbReference>
<dbReference type="InterPro" id="IPR006032">
    <property type="entry name" value="Ribosomal_uS12"/>
</dbReference>
<sequence>MPTLNQLVKGLRISKRRWCKTPAFAGAPQRRGVCYKIAIVTPRKPNSARRKIAKVRLSSNRRRVFANIPGQGHNLQEYSVVMVEGHGPKDLPGVNYALIRGLLDFVGKESFERRKRRSKFGVKKKV</sequence>
<dbReference type="GO" id="GO:0006412">
    <property type="term" value="P:translation"/>
    <property type="evidence" value="ECO:0007669"/>
    <property type="project" value="InterPro"/>
</dbReference>
<dbReference type="SUPFAM" id="SSF50249">
    <property type="entry name" value="Nucleic acid-binding proteins"/>
    <property type="match status" value="1"/>
</dbReference>
<evidence type="ECO:0000256" key="4">
    <source>
        <dbReference type="RuleBase" id="RU003622"/>
    </source>
</evidence>
<dbReference type="InterPro" id="IPR012340">
    <property type="entry name" value="NA-bd_OB-fold"/>
</dbReference>
<gene>
    <name evidence="5" type="primary">rps12</name>
    <name evidence="5" type="ORF">AB846_5</name>
</gene>
<reference evidence="5" key="1">
    <citation type="journal article" date="2015" name="J. Eukaryot. Microbiol.">
        <title>Uncovering Cryptic Diversity in Two Amoebozoan Species Using Complete Mitochondrial Genome Sequences.</title>
        <authorList>
            <person name="Fucikova K."/>
            <person name="Lahr D.J."/>
        </authorList>
    </citation>
    <scope>NUCLEOTIDE SEQUENCE</scope>
    <source>
        <strain evidence="5">BCP-EM3VF21-2</strain>
    </source>
</reference>
<evidence type="ECO:0000313" key="5">
    <source>
        <dbReference type="EMBL" id="AKT93934.1"/>
    </source>
</evidence>
<dbReference type="AlphaFoldDB" id="A0A0K1HPE3"/>
<geneLocation type="mitochondrion" evidence="5"/>
<dbReference type="Pfam" id="PF00164">
    <property type="entry name" value="Ribosom_S12_S23"/>
    <property type="match status" value="1"/>
</dbReference>
<dbReference type="CDD" id="cd03368">
    <property type="entry name" value="Ribosomal_S12"/>
    <property type="match status" value="1"/>
</dbReference>
<dbReference type="PANTHER" id="PTHR11652">
    <property type="entry name" value="30S RIBOSOMAL PROTEIN S12 FAMILY MEMBER"/>
    <property type="match status" value="1"/>
</dbReference>
<dbReference type="PIRSF" id="PIRSF002133">
    <property type="entry name" value="Ribosomal_S12/S23"/>
    <property type="match status" value="1"/>
</dbReference>
<comment type="similarity">
    <text evidence="1 4">Belongs to the universal ribosomal protein uS12 family.</text>
</comment>
<keyword evidence="3 4" id="KW-0687">Ribonucleoprotein</keyword>
<dbReference type="FunFam" id="2.40.50.140:FF:000099">
    <property type="entry name" value="Ribosomal protein S12, mitochondrial"/>
    <property type="match status" value="1"/>
</dbReference>
<dbReference type="PROSITE" id="PS00055">
    <property type="entry name" value="RIBOSOMAL_S12"/>
    <property type="match status" value="1"/>
</dbReference>
<evidence type="ECO:0000256" key="1">
    <source>
        <dbReference type="ARBA" id="ARBA00005657"/>
    </source>
</evidence>
<evidence type="ECO:0000256" key="2">
    <source>
        <dbReference type="ARBA" id="ARBA00022980"/>
    </source>
</evidence>
<keyword evidence="2 4" id="KW-0689">Ribosomal protein</keyword>
<dbReference type="EMBL" id="KT185627">
    <property type="protein sequence ID" value="AKT93934.1"/>
    <property type="molecule type" value="Genomic_DNA"/>
</dbReference>
<proteinExistence type="inferred from homology"/>
<accession>A0A0K1HPE3</accession>
<keyword evidence="5" id="KW-0496">Mitochondrion</keyword>
<dbReference type="PRINTS" id="PR01034">
    <property type="entry name" value="RIBOSOMALS12"/>
</dbReference>
<evidence type="ECO:0000256" key="3">
    <source>
        <dbReference type="ARBA" id="ARBA00023274"/>
    </source>
</evidence>